<comment type="caution">
    <text evidence="2">The sequence shown here is derived from an EMBL/GenBank/DDBJ whole genome shotgun (WGS) entry which is preliminary data.</text>
</comment>
<organism evidence="2 3">
    <name type="scientific">Paeniglutamicibacter psychrophenolicus</name>
    <dbReference type="NCBI Taxonomy" id="257454"/>
    <lineage>
        <taxon>Bacteria</taxon>
        <taxon>Bacillati</taxon>
        <taxon>Actinomycetota</taxon>
        <taxon>Actinomycetes</taxon>
        <taxon>Micrococcales</taxon>
        <taxon>Micrococcaceae</taxon>
        <taxon>Paeniglutamicibacter</taxon>
    </lineage>
</organism>
<gene>
    <name evidence="2" type="ORF">JOF46_003679</name>
</gene>
<sequence>MYFPHKASGVIGLAASTLFLTGLGSLSAMATIDPEPTVTTIQETTRYFCVLPGVEGQVVRCVCPAGDGVGTPPWLRKPEQGPAHFTVLPGQGGKTLVSPK</sequence>
<evidence type="ECO:0000256" key="1">
    <source>
        <dbReference type="SAM" id="SignalP"/>
    </source>
</evidence>
<feature type="signal peptide" evidence="1">
    <location>
        <begin position="1"/>
        <end position="30"/>
    </location>
</feature>
<keyword evidence="1" id="KW-0732">Signal</keyword>
<dbReference type="EMBL" id="JAGIOE010000001">
    <property type="protein sequence ID" value="MBP2375767.1"/>
    <property type="molecule type" value="Genomic_DNA"/>
</dbReference>
<accession>A0ABS4WHU1</accession>
<evidence type="ECO:0000313" key="3">
    <source>
        <dbReference type="Proteomes" id="UP000766570"/>
    </source>
</evidence>
<name>A0ABS4WHU1_9MICC</name>
<proteinExistence type="predicted"/>
<evidence type="ECO:0000313" key="2">
    <source>
        <dbReference type="EMBL" id="MBP2375767.1"/>
    </source>
</evidence>
<dbReference type="Proteomes" id="UP000766570">
    <property type="component" value="Unassembled WGS sequence"/>
</dbReference>
<reference evidence="2 3" key="1">
    <citation type="submission" date="2021-03" db="EMBL/GenBank/DDBJ databases">
        <title>Sequencing the genomes of 1000 actinobacteria strains.</title>
        <authorList>
            <person name="Klenk H.-P."/>
        </authorList>
    </citation>
    <scope>NUCLEOTIDE SEQUENCE [LARGE SCALE GENOMIC DNA]</scope>
    <source>
        <strain evidence="2 3">DSM 15454</strain>
    </source>
</reference>
<keyword evidence="3" id="KW-1185">Reference proteome</keyword>
<protein>
    <submittedName>
        <fullName evidence="2">Uncharacterized protein</fullName>
    </submittedName>
</protein>
<feature type="chain" id="PRO_5045599649" evidence="1">
    <location>
        <begin position="31"/>
        <end position="100"/>
    </location>
</feature>